<dbReference type="InterPro" id="IPR050327">
    <property type="entry name" value="Proton-linked_MCT"/>
</dbReference>
<comment type="similarity">
    <text evidence="2">Belongs to the major facilitator superfamily. Monocarboxylate porter (TC 2.A.1.13) family.</text>
</comment>
<keyword evidence="3" id="KW-0812">Transmembrane</keyword>
<dbReference type="Proteomes" id="UP001166286">
    <property type="component" value="Unassembled WGS sequence"/>
</dbReference>
<dbReference type="Pfam" id="PF07690">
    <property type="entry name" value="MFS_1"/>
    <property type="match status" value="1"/>
</dbReference>
<gene>
    <name evidence="5" type="ORF">JMJ35_006450</name>
</gene>
<dbReference type="PROSITE" id="PS50850">
    <property type="entry name" value="MFS"/>
    <property type="match status" value="1"/>
</dbReference>
<protein>
    <recommendedName>
        <fullName evidence="4">Major facilitator superfamily (MFS) profile domain-containing protein</fullName>
    </recommendedName>
</protein>
<evidence type="ECO:0000256" key="2">
    <source>
        <dbReference type="ARBA" id="ARBA00006727"/>
    </source>
</evidence>
<feature type="transmembrane region" description="Helical" evidence="3">
    <location>
        <begin position="255"/>
        <end position="277"/>
    </location>
</feature>
<dbReference type="PANTHER" id="PTHR11360">
    <property type="entry name" value="MONOCARBOXYLATE TRANSPORTER"/>
    <property type="match status" value="1"/>
</dbReference>
<evidence type="ECO:0000313" key="6">
    <source>
        <dbReference type="Proteomes" id="UP001166286"/>
    </source>
</evidence>
<feature type="transmembrane region" description="Helical" evidence="3">
    <location>
        <begin position="149"/>
        <end position="169"/>
    </location>
</feature>
<evidence type="ECO:0000256" key="1">
    <source>
        <dbReference type="ARBA" id="ARBA00004141"/>
    </source>
</evidence>
<feature type="transmembrane region" description="Helical" evidence="3">
    <location>
        <begin position="424"/>
        <end position="447"/>
    </location>
</feature>
<feature type="transmembrane region" description="Helical" evidence="3">
    <location>
        <begin position="181"/>
        <end position="201"/>
    </location>
</feature>
<evidence type="ECO:0000256" key="3">
    <source>
        <dbReference type="SAM" id="Phobius"/>
    </source>
</evidence>
<dbReference type="Gene3D" id="1.20.1250.20">
    <property type="entry name" value="MFS general substrate transporter like domains"/>
    <property type="match status" value="2"/>
</dbReference>
<feature type="transmembrane region" description="Helical" evidence="3">
    <location>
        <begin position="213"/>
        <end position="232"/>
    </location>
</feature>
<dbReference type="InterPro" id="IPR036259">
    <property type="entry name" value="MFS_trans_sf"/>
</dbReference>
<dbReference type="AlphaFoldDB" id="A0AA39V0A8"/>
<keyword evidence="3" id="KW-0472">Membrane</keyword>
<feature type="transmembrane region" description="Helical" evidence="3">
    <location>
        <begin position="289"/>
        <end position="314"/>
    </location>
</feature>
<dbReference type="GO" id="GO:0022857">
    <property type="term" value="F:transmembrane transporter activity"/>
    <property type="evidence" value="ECO:0007669"/>
    <property type="project" value="InterPro"/>
</dbReference>
<feature type="transmembrane region" description="Helical" evidence="3">
    <location>
        <begin position="126"/>
        <end position="143"/>
    </location>
</feature>
<feature type="transmembrane region" description="Helical" evidence="3">
    <location>
        <begin position="321"/>
        <end position="340"/>
    </location>
</feature>
<dbReference type="InterPro" id="IPR020846">
    <property type="entry name" value="MFS_dom"/>
</dbReference>
<evidence type="ECO:0000313" key="5">
    <source>
        <dbReference type="EMBL" id="KAK0510898.1"/>
    </source>
</evidence>
<dbReference type="EMBL" id="JAFEKC020000014">
    <property type="protein sequence ID" value="KAK0510898.1"/>
    <property type="molecule type" value="Genomic_DNA"/>
</dbReference>
<dbReference type="InterPro" id="IPR011701">
    <property type="entry name" value="MFS"/>
</dbReference>
<organism evidence="5 6">
    <name type="scientific">Cladonia borealis</name>
    <dbReference type="NCBI Taxonomy" id="184061"/>
    <lineage>
        <taxon>Eukaryota</taxon>
        <taxon>Fungi</taxon>
        <taxon>Dikarya</taxon>
        <taxon>Ascomycota</taxon>
        <taxon>Pezizomycotina</taxon>
        <taxon>Lecanoromycetes</taxon>
        <taxon>OSLEUM clade</taxon>
        <taxon>Lecanoromycetidae</taxon>
        <taxon>Lecanorales</taxon>
        <taxon>Lecanorineae</taxon>
        <taxon>Cladoniaceae</taxon>
        <taxon>Cladonia</taxon>
    </lineage>
</organism>
<comment type="caution">
    <text evidence="5">The sequence shown here is derived from an EMBL/GenBank/DDBJ whole genome shotgun (WGS) entry which is preliminary data.</text>
</comment>
<comment type="subcellular location">
    <subcellularLocation>
        <location evidence="1">Membrane</location>
        <topology evidence="1">Multi-pass membrane protein</topology>
    </subcellularLocation>
</comment>
<dbReference type="SUPFAM" id="SSF103473">
    <property type="entry name" value="MFS general substrate transporter"/>
    <property type="match status" value="1"/>
</dbReference>
<feature type="transmembrane region" description="Helical" evidence="3">
    <location>
        <begin position="92"/>
        <end position="114"/>
    </location>
</feature>
<accession>A0AA39V0A8</accession>
<feature type="transmembrane region" description="Helical" evidence="3">
    <location>
        <begin position="51"/>
        <end position="72"/>
    </location>
</feature>
<keyword evidence="6" id="KW-1185">Reference proteome</keyword>
<dbReference type="PANTHER" id="PTHR11360:SF287">
    <property type="entry name" value="MFS MONOCARBOXYLATE TRANSPORTER"/>
    <property type="match status" value="1"/>
</dbReference>
<reference evidence="5" key="1">
    <citation type="submission" date="2023-03" db="EMBL/GenBank/DDBJ databases">
        <title>Complete genome of Cladonia borealis.</title>
        <authorList>
            <person name="Park H."/>
        </authorList>
    </citation>
    <scope>NUCLEOTIDE SEQUENCE</scope>
    <source>
        <strain evidence="5">ANT050790</strain>
    </source>
</reference>
<proteinExistence type="inferred from homology"/>
<keyword evidence="3" id="KW-1133">Transmembrane helix</keyword>
<name>A0AA39V0A8_9LECA</name>
<evidence type="ECO:0000259" key="4">
    <source>
        <dbReference type="PROSITE" id="PS50850"/>
    </source>
</evidence>
<feature type="transmembrane region" description="Helical" evidence="3">
    <location>
        <begin position="346"/>
        <end position="365"/>
    </location>
</feature>
<sequence length="462" mass="50498">MLSLGYIIYKQNFTTYLDFCIMATSNENASEDYSGNSRECESAPPDHGKGAWLFLVGCFWIEGLTWAFPFSYGVFEKYYSSHEPFASQSSGIAAVGTTTLGVIYFGAVITIAVLQRWPYLRRQSSILGLCVLITSFITSSFAQRVVHLIITQGVLYGVGGALLYSPFVFYLDEWFDKRKGLAYGFLWAGTGVGGTVVPLILEWGLANYGFRTMLRSWALLLVVTLSPLIYVVKPRLPVAAKGVIRPLNLGFLGEPVFWILQFGNMIQGLGVFIPSVYLPSYATSNGFSAVAATSIVSLMNCAQVVGTVIFGFLIDRFPMTTLMLLCSCGSATSVLILWGLATSHGYLWAFAFTYGLFTGGYTAMFTGCNREVQKRAYHAETGLLMGTWAAGRGIGSIVSGPVSERLLELKLWEGSSRFVYGTEYGILIVFIGITAIVGGLGVFVRFLRSPSSPPSEVTMIRD</sequence>
<dbReference type="GO" id="GO:0016020">
    <property type="term" value="C:membrane"/>
    <property type="evidence" value="ECO:0007669"/>
    <property type="project" value="UniProtKB-SubCell"/>
</dbReference>
<feature type="domain" description="Major facilitator superfamily (MFS) profile" evidence="4">
    <location>
        <begin position="256"/>
        <end position="462"/>
    </location>
</feature>